<comment type="caution">
    <text evidence="1">The sequence shown here is derived from an EMBL/GenBank/DDBJ whole genome shotgun (WGS) entry which is preliminary data.</text>
</comment>
<proteinExistence type="predicted"/>
<reference evidence="1 2" key="1">
    <citation type="submission" date="2020-08" db="EMBL/GenBank/DDBJ databases">
        <title>A Genomic Blueprint of the Chicken Gut Microbiome.</title>
        <authorList>
            <person name="Gilroy R."/>
            <person name="Ravi A."/>
            <person name="Getino M."/>
            <person name="Pursley I."/>
            <person name="Horton D.L."/>
            <person name="Alikhan N.-F."/>
            <person name="Baker D."/>
            <person name="Gharbi K."/>
            <person name="Hall N."/>
            <person name="Watson M."/>
            <person name="Adriaenssens E.M."/>
            <person name="Foster-Nyarko E."/>
            <person name="Jarju S."/>
            <person name="Secka A."/>
            <person name="Antonio M."/>
            <person name="Oren A."/>
            <person name="Chaudhuri R."/>
            <person name="La Ragione R.M."/>
            <person name="Hildebrand F."/>
            <person name="Pallen M.J."/>
        </authorList>
    </citation>
    <scope>NUCLEOTIDE SEQUENCE [LARGE SCALE GENOMIC DNA]</scope>
    <source>
        <strain evidence="1 2">Sa3CUA2</strain>
    </source>
</reference>
<evidence type="ECO:0000313" key="2">
    <source>
        <dbReference type="Proteomes" id="UP000604241"/>
    </source>
</evidence>
<organism evidence="1 2">
    <name type="scientific">Cellulomonas avistercoris</name>
    <dbReference type="NCBI Taxonomy" id="2762242"/>
    <lineage>
        <taxon>Bacteria</taxon>
        <taxon>Bacillati</taxon>
        <taxon>Actinomycetota</taxon>
        <taxon>Actinomycetes</taxon>
        <taxon>Micrococcales</taxon>
        <taxon>Cellulomonadaceae</taxon>
        <taxon>Cellulomonas</taxon>
    </lineage>
</organism>
<dbReference type="EMBL" id="JACSQV010000007">
    <property type="protein sequence ID" value="MBD7918636.1"/>
    <property type="molecule type" value="Genomic_DNA"/>
</dbReference>
<accession>A0ABR8QDX9</accession>
<protein>
    <submittedName>
        <fullName evidence="1">Uncharacterized protein</fullName>
    </submittedName>
</protein>
<gene>
    <name evidence="1" type="ORF">H9657_10165</name>
</gene>
<dbReference type="RefSeq" id="WP_191782968.1">
    <property type="nucleotide sequence ID" value="NZ_JACSQV010000007.1"/>
</dbReference>
<keyword evidence="2" id="KW-1185">Reference proteome</keyword>
<evidence type="ECO:0000313" key="1">
    <source>
        <dbReference type="EMBL" id="MBD7918636.1"/>
    </source>
</evidence>
<name>A0ABR8QDX9_9CELL</name>
<dbReference type="Proteomes" id="UP000604241">
    <property type="component" value="Unassembled WGS sequence"/>
</dbReference>
<sequence>MSTLSQPVRRALSVLVEAHVSAFGKTYAKARLRHVPPRRAYVLGTVVALGLAPAPTLRGPRREWATACEEELMVRRARSVLG</sequence>